<dbReference type="OrthoDB" id="5870670at2759"/>
<dbReference type="EMBL" id="UYYB01018495">
    <property type="protein sequence ID" value="VDM71012.1"/>
    <property type="molecule type" value="Genomic_DNA"/>
</dbReference>
<evidence type="ECO:0000313" key="3">
    <source>
        <dbReference type="EMBL" id="VDM71012.1"/>
    </source>
</evidence>
<gene>
    <name evidence="3" type="ORF">SVUK_LOCUS6010</name>
</gene>
<dbReference type="SUPFAM" id="SSF48452">
    <property type="entry name" value="TPR-like"/>
    <property type="match status" value="1"/>
</dbReference>
<dbReference type="PANTHER" id="PTHR15704:SF7">
    <property type="entry name" value="SUPERKILLER COMPLEX PROTEIN 3"/>
    <property type="match status" value="1"/>
</dbReference>
<dbReference type="InterPro" id="IPR011990">
    <property type="entry name" value="TPR-like_helical_dom_sf"/>
</dbReference>
<sequence>MSELKAALKEAKKLLSTGKSDDALSALQGLLDDGIEDYMLFSFAALAHANLDDAKEARTLYEKAIKLDTKLPAAWQGLHKLFDSGKLPADDRALEVCDHLIASRYLFLFLFSSF</sequence>
<keyword evidence="4" id="KW-1185">Reference proteome</keyword>
<keyword evidence="2" id="KW-0802">TPR repeat</keyword>
<dbReference type="Gene3D" id="1.25.40.10">
    <property type="entry name" value="Tetratricopeptide repeat domain"/>
    <property type="match status" value="1"/>
</dbReference>
<keyword evidence="1" id="KW-0677">Repeat</keyword>
<accession>A0A3P7KV01</accession>
<reference evidence="3 4" key="1">
    <citation type="submission" date="2018-11" db="EMBL/GenBank/DDBJ databases">
        <authorList>
            <consortium name="Pathogen Informatics"/>
        </authorList>
    </citation>
    <scope>NUCLEOTIDE SEQUENCE [LARGE SCALE GENOMIC DNA]</scope>
</reference>
<protein>
    <submittedName>
        <fullName evidence="3">Uncharacterized protein</fullName>
    </submittedName>
</protein>
<dbReference type="AlphaFoldDB" id="A0A3P7KV01"/>
<evidence type="ECO:0000256" key="1">
    <source>
        <dbReference type="ARBA" id="ARBA00022737"/>
    </source>
</evidence>
<dbReference type="Proteomes" id="UP000270094">
    <property type="component" value="Unassembled WGS sequence"/>
</dbReference>
<organism evidence="3 4">
    <name type="scientific">Strongylus vulgaris</name>
    <name type="common">Blood worm</name>
    <dbReference type="NCBI Taxonomy" id="40348"/>
    <lineage>
        <taxon>Eukaryota</taxon>
        <taxon>Metazoa</taxon>
        <taxon>Ecdysozoa</taxon>
        <taxon>Nematoda</taxon>
        <taxon>Chromadorea</taxon>
        <taxon>Rhabditida</taxon>
        <taxon>Rhabditina</taxon>
        <taxon>Rhabditomorpha</taxon>
        <taxon>Strongyloidea</taxon>
        <taxon>Strongylidae</taxon>
        <taxon>Strongylus</taxon>
    </lineage>
</organism>
<name>A0A3P7KV01_STRVU</name>
<dbReference type="GO" id="GO:0055087">
    <property type="term" value="C:Ski complex"/>
    <property type="evidence" value="ECO:0007669"/>
    <property type="project" value="InterPro"/>
</dbReference>
<evidence type="ECO:0000256" key="2">
    <source>
        <dbReference type="ARBA" id="ARBA00022803"/>
    </source>
</evidence>
<proteinExistence type="predicted"/>
<evidence type="ECO:0000313" key="4">
    <source>
        <dbReference type="Proteomes" id="UP000270094"/>
    </source>
</evidence>
<dbReference type="PANTHER" id="PTHR15704">
    <property type="entry name" value="SUPERKILLER 3 PROTEIN-RELATED"/>
    <property type="match status" value="1"/>
</dbReference>
<dbReference type="InterPro" id="IPR039226">
    <property type="entry name" value="Ski3/TTC37"/>
</dbReference>
<dbReference type="GO" id="GO:0006401">
    <property type="term" value="P:RNA catabolic process"/>
    <property type="evidence" value="ECO:0007669"/>
    <property type="project" value="InterPro"/>
</dbReference>